<gene>
    <name evidence="1" type="ORF">SCH01S_15_00370</name>
</gene>
<accession>A0A0E9MKW7</accession>
<dbReference type="STRING" id="1219043.SCH01S_15_00370"/>
<name>A0A0E9MKW7_9SPHN</name>
<keyword evidence="2" id="KW-1185">Reference proteome</keyword>
<evidence type="ECO:0000313" key="1">
    <source>
        <dbReference type="EMBL" id="GAO38412.1"/>
    </source>
</evidence>
<organism evidence="1 2">
    <name type="scientific">Sphingomonas changbaiensis NBRC 104936</name>
    <dbReference type="NCBI Taxonomy" id="1219043"/>
    <lineage>
        <taxon>Bacteria</taxon>
        <taxon>Pseudomonadati</taxon>
        <taxon>Pseudomonadota</taxon>
        <taxon>Alphaproteobacteria</taxon>
        <taxon>Sphingomonadales</taxon>
        <taxon>Sphingomonadaceae</taxon>
        <taxon>Sphingomonas</taxon>
    </lineage>
</organism>
<dbReference type="RefSeq" id="WP_046347256.1">
    <property type="nucleotide sequence ID" value="NZ_BBWU01000015.1"/>
</dbReference>
<dbReference type="GO" id="GO:0003677">
    <property type="term" value="F:DNA binding"/>
    <property type="evidence" value="ECO:0007669"/>
    <property type="project" value="InterPro"/>
</dbReference>
<protein>
    <recommendedName>
        <fullName evidence="3">Transcription elongation factor GreA/GreB C-terminal domain-containing protein</fullName>
    </recommendedName>
</protein>
<dbReference type="InterPro" id="IPR036953">
    <property type="entry name" value="GreA/GreB_C_sf"/>
</dbReference>
<dbReference type="Proteomes" id="UP000033202">
    <property type="component" value="Unassembled WGS sequence"/>
</dbReference>
<reference evidence="1 2" key="1">
    <citation type="submission" date="2015-04" db="EMBL/GenBank/DDBJ databases">
        <title>Whole genome shotgun sequence of Sphingomonas changbaiensis NBRC 104936.</title>
        <authorList>
            <person name="Katano-Makiyama Y."/>
            <person name="Hosoyama A."/>
            <person name="Hashimoto M."/>
            <person name="Noguchi M."/>
            <person name="Tsuchikane K."/>
            <person name="Ohji S."/>
            <person name="Yamazoe A."/>
            <person name="Ichikawa N."/>
            <person name="Kimura A."/>
            <person name="Fujita N."/>
        </authorList>
    </citation>
    <scope>NUCLEOTIDE SEQUENCE [LARGE SCALE GENOMIC DNA]</scope>
    <source>
        <strain evidence="1 2">NBRC 104936</strain>
    </source>
</reference>
<dbReference type="GO" id="GO:0032784">
    <property type="term" value="P:regulation of DNA-templated transcription elongation"/>
    <property type="evidence" value="ECO:0007669"/>
    <property type="project" value="InterPro"/>
</dbReference>
<dbReference type="Gene3D" id="3.10.50.30">
    <property type="entry name" value="Transcription elongation factor, GreA/GreB, C-terminal domain"/>
    <property type="match status" value="1"/>
</dbReference>
<evidence type="ECO:0000313" key="2">
    <source>
        <dbReference type="Proteomes" id="UP000033202"/>
    </source>
</evidence>
<sequence>MLESVALAAHGQAELWAALHKDAAFHLAACERHCLIALALSADDDVAAHLLLKKVKLARIVARRALPPDVARLDSRVAYRLGGQQAGEVRLCRPPAVECGGVDVAGLLGAGLIGLAAGQSVLWPGSDGRLATLEVLSVR</sequence>
<comment type="caution">
    <text evidence="1">The sequence shown here is derived from an EMBL/GenBank/DDBJ whole genome shotgun (WGS) entry which is preliminary data.</text>
</comment>
<proteinExistence type="predicted"/>
<evidence type="ECO:0008006" key="3">
    <source>
        <dbReference type="Google" id="ProtNLM"/>
    </source>
</evidence>
<dbReference type="EMBL" id="BBWU01000015">
    <property type="protein sequence ID" value="GAO38412.1"/>
    <property type="molecule type" value="Genomic_DNA"/>
</dbReference>
<dbReference type="AlphaFoldDB" id="A0A0E9MKW7"/>